<dbReference type="EMBL" id="AP026866">
    <property type="protein sequence ID" value="BDS08620.1"/>
    <property type="molecule type" value="Genomic_DNA"/>
</dbReference>
<feature type="chain" id="PRO_5044006387" description="Thioredoxin-like fold domain-containing protein" evidence="1">
    <location>
        <begin position="28"/>
        <end position="322"/>
    </location>
</feature>
<dbReference type="AlphaFoldDB" id="A0AAT9FRF7"/>
<keyword evidence="1" id="KW-0732">Signal</keyword>
<dbReference type="InterPro" id="IPR036249">
    <property type="entry name" value="Thioredoxin-like_sf"/>
</dbReference>
<protein>
    <recommendedName>
        <fullName evidence="2">Thioredoxin-like fold domain-containing protein</fullName>
    </recommendedName>
</protein>
<gene>
    <name evidence="3" type="ORF">NT6N_36600</name>
</gene>
<reference evidence="3" key="1">
    <citation type="submission" date="2024-07" db="EMBL/GenBank/DDBJ databases">
        <title>Complete genome sequence of Verrucomicrobiaceae bacterium NT6N.</title>
        <authorList>
            <person name="Huang C."/>
            <person name="Takami H."/>
            <person name="Hamasaki K."/>
        </authorList>
    </citation>
    <scope>NUCLEOTIDE SEQUENCE</scope>
    <source>
        <strain evidence="3">NT6N</strain>
    </source>
</reference>
<evidence type="ECO:0000256" key="1">
    <source>
        <dbReference type="SAM" id="SignalP"/>
    </source>
</evidence>
<dbReference type="PROSITE" id="PS51257">
    <property type="entry name" value="PROKAR_LIPOPROTEIN"/>
    <property type="match status" value="1"/>
</dbReference>
<proteinExistence type="predicted"/>
<dbReference type="Gene3D" id="3.40.30.10">
    <property type="entry name" value="Glutaredoxin"/>
    <property type="match status" value="1"/>
</dbReference>
<organism evidence="3">
    <name type="scientific">Oceaniferula spumae</name>
    <dbReference type="NCBI Taxonomy" id="2979115"/>
    <lineage>
        <taxon>Bacteria</taxon>
        <taxon>Pseudomonadati</taxon>
        <taxon>Verrucomicrobiota</taxon>
        <taxon>Verrucomicrobiia</taxon>
        <taxon>Verrucomicrobiales</taxon>
        <taxon>Verrucomicrobiaceae</taxon>
        <taxon>Oceaniferula</taxon>
    </lineage>
</organism>
<evidence type="ECO:0000313" key="3">
    <source>
        <dbReference type="EMBL" id="BDS08620.1"/>
    </source>
</evidence>
<dbReference type="Gene3D" id="2.30.30.700">
    <property type="entry name" value="SLA1 homology domain 1"/>
    <property type="match status" value="1"/>
</dbReference>
<accession>A0AAT9FRF7</accession>
<evidence type="ECO:0000259" key="2">
    <source>
        <dbReference type="Pfam" id="PF13098"/>
    </source>
</evidence>
<dbReference type="KEGG" id="osu:NT6N_36600"/>
<dbReference type="InterPro" id="IPR012336">
    <property type="entry name" value="Thioredoxin-like_fold"/>
</dbReference>
<feature type="domain" description="Thioredoxin-like fold" evidence="2">
    <location>
        <begin position="128"/>
        <end position="227"/>
    </location>
</feature>
<sequence>MALNRSISSTCFSCAIAAGVLSLVSCAQLGEMVGGKDKKKTADGEKPMTGLEAYQRAGGRVAGLAGVTGGAAATARVSPTAAGITPDEDIHWAPENPDVPMGGGMEELWKQPENKSWHISYTEAIRHARESGKPILIWFTDSARSPLCRALNDELFSNSGFDSWAGQRIVRLRVDDQIKADTKHENEWTKKRNYIDGLKKRYKVLGHPTVLILSPRGAVVAQYRGYKKGTPDYYWGRIKSSVSKAENDYGAWREKLEKRGYRLWTNRKGRKTLAKLHRFSSGKVTLIDPDGKRGTTTFNKLSDDDQTWIMQEKKKYDARHGR</sequence>
<name>A0AAT9FRF7_9BACT</name>
<dbReference type="Pfam" id="PF13098">
    <property type="entry name" value="Thioredoxin_2"/>
    <property type="match status" value="1"/>
</dbReference>
<dbReference type="SUPFAM" id="SSF52833">
    <property type="entry name" value="Thioredoxin-like"/>
    <property type="match status" value="1"/>
</dbReference>
<feature type="signal peptide" evidence="1">
    <location>
        <begin position="1"/>
        <end position="27"/>
    </location>
</feature>